<sequence length="183" mass="20996">MIHVLYLDDEEHNLTAFRAAFRRDFHVHVTTVPSEAVRMLEEHPIDVVISDQKMPDISGVEFFEMIMADHPDPVRMLLTGHADIDAVIDAINKGRIYKYISKPWNEAELKRLVEEAAELARARSRSSKLNEAYSRNLLALRNALAEVRDACQSESVLPHGTRESWTETLGRAIRWIEDPESDF</sequence>
<evidence type="ECO:0000313" key="4">
    <source>
        <dbReference type="EMBL" id="CBL87438.1"/>
    </source>
</evidence>
<dbReference type="CDD" id="cd17569">
    <property type="entry name" value="REC_HupR-like"/>
    <property type="match status" value="1"/>
</dbReference>
<reference evidence="4" key="1">
    <citation type="submission" date="2010-05" db="EMBL/GenBank/DDBJ databases">
        <authorList>
            <person name="Genoscope - CEA"/>
        </authorList>
    </citation>
    <scope>NUCLEOTIDE SEQUENCE</scope>
</reference>
<dbReference type="Gene3D" id="3.40.50.2300">
    <property type="match status" value="1"/>
</dbReference>
<dbReference type="InterPro" id="IPR001789">
    <property type="entry name" value="Sig_transdc_resp-reg_receiver"/>
</dbReference>
<dbReference type="AlphaFoldDB" id="F4MMS5"/>
<gene>
    <name evidence="4" type="ORF">S18_848_0025</name>
</gene>
<name>F4MMS5_9BACT</name>
<evidence type="ECO:0000256" key="2">
    <source>
        <dbReference type="PROSITE-ProRule" id="PRU00169"/>
    </source>
</evidence>
<dbReference type="PANTHER" id="PTHR44591:SF19">
    <property type="entry name" value="TWO-COMPONENT RESPONSE REGULATOR-RELATED"/>
    <property type="match status" value="1"/>
</dbReference>
<dbReference type="GO" id="GO:0000160">
    <property type="term" value="P:phosphorelay signal transduction system"/>
    <property type="evidence" value="ECO:0007669"/>
    <property type="project" value="InterPro"/>
</dbReference>
<proteinExistence type="predicted"/>
<dbReference type="EMBL" id="FQ032823">
    <property type="protein sequence ID" value="CBL87438.1"/>
    <property type="molecule type" value="Genomic_DNA"/>
</dbReference>
<dbReference type="Pfam" id="PF00072">
    <property type="entry name" value="Response_reg"/>
    <property type="match status" value="1"/>
</dbReference>
<reference evidence="4" key="2">
    <citation type="journal article" date="2012" name="Environ. Microbiol.">
        <title>Genomic content of uncultured Bacteroidetes from contrasting oceanic provinces in the North Atlantic Ocean.</title>
        <authorList>
            <person name="Gomez-Pereira P.R."/>
            <person name="Schuler M."/>
            <person name="Fuchs B.M."/>
            <person name="Bennke C."/>
            <person name="Teeling H."/>
            <person name="Waldmann J."/>
            <person name="Richter M."/>
            <person name="Barbe V."/>
            <person name="Bataille E."/>
            <person name="Glockner F.O."/>
            <person name="Amann R."/>
        </authorList>
    </citation>
    <scope>NUCLEOTIDE SEQUENCE</scope>
</reference>
<protein>
    <submittedName>
        <fullName evidence="4">Two-component response regulator, receiver domain</fullName>
    </submittedName>
</protein>
<dbReference type="SMART" id="SM00448">
    <property type="entry name" value="REC"/>
    <property type="match status" value="1"/>
</dbReference>
<dbReference type="SUPFAM" id="SSF52172">
    <property type="entry name" value="CheY-like"/>
    <property type="match status" value="1"/>
</dbReference>
<dbReference type="InterPro" id="IPR050595">
    <property type="entry name" value="Bact_response_regulator"/>
</dbReference>
<dbReference type="PROSITE" id="PS50110">
    <property type="entry name" value="RESPONSE_REGULATORY"/>
    <property type="match status" value="1"/>
</dbReference>
<dbReference type="PANTHER" id="PTHR44591">
    <property type="entry name" value="STRESS RESPONSE REGULATOR PROTEIN 1"/>
    <property type="match status" value="1"/>
</dbReference>
<accession>F4MMS5</accession>
<dbReference type="InterPro" id="IPR011006">
    <property type="entry name" value="CheY-like_superfamily"/>
</dbReference>
<feature type="modified residue" description="4-aspartylphosphate" evidence="2">
    <location>
        <position position="51"/>
    </location>
</feature>
<feature type="domain" description="Response regulatory" evidence="3">
    <location>
        <begin position="3"/>
        <end position="117"/>
    </location>
</feature>
<evidence type="ECO:0000259" key="3">
    <source>
        <dbReference type="PROSITE" id="PS50110"/>
    </source>
</evidence>
<keyword evidence="1 2" id="KW-0597">Phosphoprotein</keyword>
<organism evidence="4">
    <name type="scientific">uncultured Flavobacteriia bacterium</name>
    <dbReference type="NCBI Taxonomy" id="212695"/>
    <lineage>
        <taxon>Bacteria</taxon>
        <taxon>Pseudomonadati</taxon>
        <taxon>Bacteroidota</taxon>
        <taxon>Flavobacteriia</taxon>
        <taxon>environmental samples</taxon>
    </lineage>
</organism>
<evidence type="ECO:0000256" key="1">
    <source>
        <dbReference type="ARBA" id="ARBA00022553"/>
    </source>
</evidence>